<dbReference type="RefSeq" id="WP_289600412.1">
    <property type="nucleotide sequence ID" value="NZ_JAUDCL010000025.1"/>
</dbReference>
<evidence type="ECO:0000313" key="1">
    <source>
        <dbReference type="EMBL" id="MDM8202014.1"/>
    </source>
</evidence>
<comment type="caution">
    <text evidence="1">The sequence shown here is derived from an EMBL/GenBank/DDBJ whole genome shotgun (WGS) entry which is preliminary data.</text>
</comment>
<protein>
    <submittedName>
        <fullName evidence="1">Uncharacterized protein</fullName>
    </submittedName>
</protein>
<organism evidence="1 2">
    <name type="scientific">Allofournierella massiliensis</name>
    <dbReference type="NCBI Taxonomy" id="1650663"/>
    <lineage>
        <taxon>Bacteria</taxon>
        <taxon>Bacillati</taxon>
        <taxon>Bacillota</taxon>
        <taxon>Clostridia</taxon>
        <taxon>Eubacteriales</taxon>
        <taxon>Oscillospiraceae</taxon>
        <taxon>Allofournierella</taxon>
    </lineage>
</organism>
<keyword evidence="2" id="KW-1185">Reference proteome</keyword>
<accession>A0ABT7UT05</accession>
<dbReference type="EMBL" id="JAUDCL010000025">
    <property type="protein sequence ID" value="MDM8202014.1"/>
    <property type="molecule type" value="Genomic_DNA"/>
</dbReference>
<reference evidence="1 2" key="3">
    <citation type="submission" date="2023-06" db="EMBL/GenBank/DDBJ databases">
        <authorList>
            <person name="Zeman M."/>
            <person name="Kubasova T."/>
            <person name="Jahodarova E."/>
            <person name="Nykrynova M."/>
            <person name="Rychlik I."/>
        </authorList>
    </citation>
    <scope>NUCLEOTIDE SEQUENCE [LARGE SCALE GENOMIC DNA]</scope>
    <source>
        <strain evidence="1 2">ET340</strain>
    </source>
</reference>
<reference evidence="2" key="2">
    <citation type="submission" date="2023-06" db="EMBL/GenBank/DDBJ databases">
        <title>Identification and characterization of horizontal gene transfer across gut microbiota members of farm animals based on homology search.</title>
        <authorList>
            <person name="Zeman M."/>
            <person name="Kubasova T."/>
            <person name="Jahodarova E."/>
            <person name="Nykrynova M."/>
            <person name="Rychlik I."/>
        </authorList>
    </citation>
    <scope>NUCLEOTIDE SEQUENCE [LARGE SCALE GENOMIC DNA]</scope>
    <source>
        <strain evidence="2">ET340</strain>
    </source>
</reference>
<gene>
    <name evidence="1" type="ORF">QUW08_12030</name>
</gene>
<proteinExistence type="predicted"/>
<name>A0ABT7UT05_9FIRM</name>
<reference evidence="1 2" key="1">
    <citation type="submission" date="2023-06" db="EMBL/GenBank/DDBJ databases">
        <title>Identification and characterization of horizontal gene transfer across gut microbiota members of farm animals based on homology search.</title>
        <authorList>
            <person name="Schwarzerova J."/>
            <person name="Nykrynova M."/>
            <person name="Jureckova K."/>
            <person name="Cejkova D."/>
            <person name="Rychlik I."/>
        </authorList>
    </citation>
    <scope>NUCLEOTIDE SEQUENCE [LARGE SCALE GENOMIC DNA]</scope>
    <source>
        <strain evidence="1 2">ET340</strain>
    </source>
</reference>
<evidence type="ECO:0000313" key="2">
    <source>
        <dbReference type="Proteomes" id="UP001529380"/>
    </source>
</evidence>
<dbReference type="Proteomes" id="UP001529380">
    <property type="component" value="Unassembled WGS sequence"/>
</dbReference>
<sequence>MKREREKKYVVVDVRFSEDGRLRPLQIVFDEEHIYEIDRVKDVCRRAADVGGVGDRYTCLIRGQERYLWFEKGRWFVEAFSST</sequence>